<proteinExistence type="predicted"/>
<dbReference type="RefSeq" id="WP_282592386.1">
    <property type="nucleotide sequence ID" value="NZ_JAPAAF010000022.1"/>
</dbReference>
<dbReference type="Proteomes" id="UP001163821">
    <property type="component" value="Unassembled WGS sequence"/>
</dbReference>
<evidence type="ECO:0000313" key="3">
    <source>
        <dbReference type="Proteomes" id="UP001163821"/>
    </source>
</evidence>
<organism evidence="2 3">
    <name type="scientific">Gaoshiqia sediminis</name>
    <dbReference type="NCBI Taxonomy" id="2986998"/>
    <lineage>
        <taxon>Bacteria</taxon>
        <taxon>Pseudomonadati</taxon>
        <taxon>Bacteroidota</taxon>
        <taxon>Bacteroidia</taxon>
        <taxon>Marinilabiliales</taxon>
        <taxon>Prolixibacteraceae</taxon>
        <taxon>Gaoshiqia</taxon>
    </lineage>
</organism>
<comment type="caution">
    <text evidence="2">The sequence shown here is derived from an EMBL/GenBank/DDBJ whole genome shotgun (WGS) entry which is preliminary data.</text>
</comment>
<dbReference type="AlphaFoldDB" id="A0AA41Y8Z6"/>
<gene>
    <name evidence="2" type="ORF">N2K84_13690</name>
</gene>
<keyword evidence="3" id="KW-1185">Reference proteome</keyword>
<accession>A0AA41Y8Z6</accession>
<feature type="region of interest" description="Disordered" evidence="1">
    <location>
        <begin position="1"/>
        <end position="52"/>
    </location>
</feature>
<evidence type="ECO:0000256" key="1">
    <source>
        <dbReference type="SAM" id="MobiDB-lite"/>
    </source>
</evidence>
<name>A0AA41Y8Z6_9BACT</name>
<reference evidence="2" key="1">
    <citation type="submission" date="2022-10" db="EMBL/GenBank/DDBJ databases">
        <title>Gaoshiqiia sediminis gen. nov., sp. nov., isolated from coastal sediment.</title>
        <authorList>
            <person name="Yu W.X."/>
            <person name="Mu D.S."/>
            <person name="Du J.Z."/>
            <person name="Liang Y.Q."/>
        </authorList>
    </citation>
    <scope>NUCLEOTIDE SEQUENCE</scope>
    <source>
        <strain evidence="2">A06</strain>
    </source>
</reference>
<sequence>MDIQLLRSKRNDREKPTPLEIAPNHEVIKPSITPNPIGGYHRATTHPKPEAD</sequence>
<evidence type="ECO:0000313" key="2">
    <source>
        <dbReference type="EMBL" id="MCW0483791.1"/>
    </source>
</evidence>
<protein>
    <submittedName>
        <fullName evidence="2">Uncharacterized protein</fullName>
    </submittedName>
</protein>
<dbReference type="EMBL" id="JAPAAF010000022">
    <property type="protein sequence ID" value="MCW0483791.1"/>
    <property type="molecule type" value="Genomic_DNA"/>
</dbReference>